<dbReference type="EMBL" id="OV121133">
    <property type="protein sequence ID" value="CAH0550992.1"/>
    <property type="molecule type" value="Genomic_DNA"/>
</dbReference>
<proteinExistence type="predicted"/>
<reference evidence="2" key="1">
    <citation type="submission" date="2021-12" db="EMBL/GenBank/DDBJ databases">
        <authorList>
            <person name="King R."/>
        </authorList>
    </citation>
    <scope>NUCLEOTIDE SEQUENCE</scope>
</reference>
<evidence type="ECO:0000313" key="3">
    <source>
        <dbReference type="Proteomes" id="UP001154078"/>
    </source>
</evidence>
<evidence type="ECO:0000313" key="2">
    <source>
        <dbReference type="EMBL" id="CAH0550992.1"/>
    </source>
</evidence>
<accession>A0A9P0AYP9</accession>
<dbReference type="Proteomes" id="UP001154078">
    <property type="component" value="Chromosome 2"/>
</dbReference>
<evidence type="ECO:0000256" key="1">
    <source>
        <dbReference type="SAM" id="MobiDB-lite"/>
    </source>
</evidence>
<protein>
    <submittedName>
        <fullName evidence="2">Uncharacterized protein</fullName>
    </submittedName>
</protein>
<dbReference type="AlphaFoldDB" id="A0A9P0AYP9"/>
<organism evidence="2 3">
    <name type="scientific">Brassicogethes aeneus</name>
    <name type="common">Rape pollen beetle</name>
    <name type="synonym">Meligethes aeneus</name>
    <dbReference type="NCBI Taxonomy" id="1431903"/>
    <lineage>
        <taxon>Eukaryota</taxon>
        <taxon>Metazoa</taxon>
        <taxon>Ecdysozoa</taxon>
        <taxon>Arthropoda</taxon>
        <taxon>Hexapoda</taxon>
        <taxon>Insecta</taxon>
        <taxon>Pterygota</taxon>
        <taxon>Neoptera</taxon>
        <taxon>Endopterygota</taxon>
        <taxon>Coleoptera</taxon>
        <taxon>Polyphaga</taxon>
        <taxon>Cucujiformia</taxon>
        <taxon>Nitidulidae</taxon>
        <taxon>Meligethinae</taxon>
        <taxon>Brassicogethes</taxon>
    </lineage>
</organism>
<keyword evidence="3" id="KW-1185">Reference proteome</keyword>
<dbReference type="OrthoDB" id="6772893at2759"/>
<gene>
    <name evidence="2" type="ORF">MELIAE_LOCUS3695</name>
</gene>
<name>A0A9P0AYP9_BRAAE</name>
<feature type="region of interest" description="Disordered" evidence="1">
    <location>
        <begin position="107"/>
        <end position="142"/>
    </location>
</feature>
<sequence length="142" mass="16166">MKLLTNFIRCSAGRKSVAARYKKNLSTRSTALEPLYKINEFEFEIEGKYAENKKAKRPVVWCDAEGILNEVIERRNETGNVAVKVMADGGQGFFKICLTIMPKNYNPDDNTIHENEEDEVDSIAEKKRTLYSQGGSVNRKEN</sequence>